<dbReference type="PANTHER" id="PTHR38390:SF2">
    <property type="entry name" value="OS01G0103900 PROTEIN"/>
    <property type="match status" value="1"/>
</dbReference>
<feature type="compositionally biased region" description="Low complexity" evidence="1">
    <location>
        <begin position="73"/>
        <end position="87"/>
    </location>
</feature>
<proteinExistence type="predicted"/>
<sequence length="753" mass="84999">MVEDSQFGNLIRFAKYYLNMNQLLWFLISTQTRIDEFEEDIGGEEVKMEKIKVLPLSSPPRSPPPHSPPPRNPSCRSPSSRSPSPSLHSPPPCSPTPPRPNPPRPNRLSPSHLQRQLTMVMLSFVLDLRTLPPPVLLDLKQALMMLGNYYALSSSNCDDSSSNTESKPLLHPIGLNYILTDMTCCSDEIKAAYSPEGDFNLHDFHHALNILPTNNFTPDLNDFESLFCEELKLEEVLDEVFFNAYQPLEIAIKIIIISSCFVDSMDHMTRNAILDITDKNVSLQFVFLERKASLFGDVTVNINHVVKLIGDIRNCEILTCIPDLHVLAGLVKEWFQELKVVKEEQIQAHFIFKINILDSMDQLSCNLFTFFNPIIDGFISCKTCRCHGIPLGHTELKLPQKSPHCPITKNNLETKEIWENSVKIGEQTTLYMPSFYNNKKLRKVSSPINFNVIQRTDLGSLSEGVIIGTTYVVAPATFPHMDEMEKPKLNNQVFQAVSSVLNSLDQGLVCSSNCNLETLMETSFKCYYILLPSEKGLMVLRRLLASEEFLPILDVSGLIHYDGYEEIANKVQESLLKIEINEYYPVQHERGFHQELNLLVKHSLNIREKRPKSKEESSESSVNPQEKTTASSTEWQQIVVERLPDSDSLPCPSNSEKDQLDTSPLENSKKLDEETARILERLEMPKDIKRKAVSSTPTPTPTPSSSTIDDVCPPAKRPLIPFEPSKTTAVPGLAAGRLIIPKFLRAKKDKIAK</sequence>
<feature type="region of interest" description="Disordered" evidence="1">
    <location>
        <begin position="607"/>
        <end position="673"/>
    </location>
</feature>
<protein>
    <submittedName>
        <fullName evidence="2">Uncharacterized protein</fullName>
    </submittedName>
</protein>
<dbReference type="Proteomes" id="UP000250235">
    <property type="component" value="Unassembled WGS sequence"/>
</dbReference>
<dbReference type="AlphaFoldDB" id="A0A2Z7DDN5"/>
<feature type="compositionally biased region" description="Basic and acidic residues" evidence="1">
    <location>
        <begin position="607"/>
        <end position="617"/>
    </location>
</feature>
<organism evidence="2 3">
    <name type="scientific">Dorcoceras hygrometricum</name>
    <dbReference type="NCBI Taxonomy" id="472368"/>
    <lineage>
        <taxon>Eukaryota</taxon>
        <taxon>Viridiplantae</taxon>
        <taxon>Streptophyta</taxon>
        <taxon>Embryophyta</taxon>
        <taxon>Tracheophyta</taxon>
        <taxon>Spermatophyta</taxon>
        <taxon>Magnoliopsida</taxon>
        <taxon>eudicotyledons</taxon>
        <taxon>Gunneridae</taxon>
        <taxon>Pentapetalae</taxon>
        <taxon>asterids</taxon>
        <taxon>lamiids</taxon>
        <taxon>Lamiales</taxon>
        <taxon>Gesneriaceae</taxon>
        <taxon>Didymocarpoideae</taxon>
        <taxon>Trichosporeae</taxon>
        <taxon>Loxocarpinae</taxon>
        <taxon>Dorcoceras</taxon>
    </lineage>
</organism>
<evidence type="ECO:0000256" key="1">
    <source>
        <dbReference type="SAM" id="MobiDB-lite"/>
    </source>
</evidence>
<dbReference type="OrthoDB" id="1906673at2759"/>
<gene>
    <name evidence="2" type="ORF">F511_12536</name>
</gene>
<evidence type="ECO:0000313" key="2">
    <source>
        <dbReference type="EMBL" id="KZV57930.1"/>
    </source>
</evidence>
<reference evidence="2 3" key="1">
    <citation type="journal article" date="2015" name="Proc. Natl. Acad. Sci. U.S.A.">
        <title>The resurrection genome of Boea hygrometrica: A blueprint for survival of dehydration.</title>
        <authorList>
            <person name="Xiao L."/>
            <person name="Yang G."/>
            <person name="Zhang L."/>
            <person name="Yang X."/>
            <person name="Zhao S."/>
            <person name="Ji Z."/>
            <person name="Zhou Q."/>
            <person name="Hu M."/>
            <person name="Wang Y."/>
            <person name="Chen M."/>
            <person name="Xu Y."/>
            <person name="Jin H."/>
            <person name="Xiao X."/>
            <person name="Hu G."/>
            <person name="Bao F."/>
            <person name="Hu Y."/>
            <person name="Wan P."/>
            <person name="Li L."/>
            <person name="Deng X."/>
            <person name="Kuang T."/>
            <person name="Xiang C."/>
            <person name="Zhu J.K."/>
            <person name="Oliver M.J."/>
            <person name="He Y."/>
        </authorList>
    </citation>
    <scope>NUCLEOTIDE SEQUENCE [LARGE SCALE GENOMIC DNA]</scope>
    <source>
        <strain evidence="3">cv. XS01</strain>
    </source>
</reference>
<evidence type="ECO:0000313" key="3">
    <source>
        <dbReference type="Proteomes" id="UP000250235"/>
    </source>
</evidence>
<feature type="compositionally biased region" description="Pro residues" evidence="1">
    <location>
        <begin position="88"/>
        <end position="105"/>
    </location>
</feature>
<accession>A0A2Z7DDN5</accession>
<name>A0A2Z7DDN5_9LAMI</name>
<feature type="region of interest" description="Disordered" evidence="1">
    <location>
        <begin position="691"/>
        <end position="717"/>
    </location>
</feature>
<feature type="region of interest" description="Disordered" evidence="1">
    <location>
        <begin position="55"/>
        <end position="110"/>
    </location>
</feature>
<dbReference type="PANTHER" id="PTHR38390">
    <property type="entry name" value="OS01G0103900 PROTEIN"/>
    <property type="match status" value="1"/>
</dbReference>
<feature type="compositionally biased region" description="Pro residues" evidence="1">
    <location>
        <begin position="57"/>
        <end position="72"/>
    </location>
</feature>
<feature type="compositionally biased region" description="Polar residues" evidence="1">
    <location>
        <begin position="622"/>
        <end position="636"/>
    </location>
</feature>
<dbReference type="EMBL" id="KQ987226">
    <property type="protein sequence ID" value="KZV57930.1"/>
    <property type="molecule type" value="Genomic_DNA"/>
</dbReference>
<keyword evidence="3" id="KW-1185">Reference proteome</keyword>